<keyword evidence="2" id="KW-1185">Reference proteome</keyword>
<evidence type="ECO:0000313" key="1">
    <source>
        <dbReference type="EMBL" id="GFN94944.1"/>
    </source>
</evidence>
<dbReference type="Proteomes" id="UP000735302">
    <property type="component" value="Unassembled WGS sequence"/>
</dbReference>
<protein>
    <submittedName>
        <fullName evidence="1">Alpha-(1,3)-fucosyltransferase 10</fullName>
    </submittedName>
</protein>
<gene>
    <name evidence="1" type="ORF">PoB_002145000</name>
</gene>
<name>A0AAV3ZK53_9GAST</name>
<organism evidence="1 2">
    <name type="scientific">Plakobranchus ocellatus</name>
    <dbReference type="NCBI Taxonomy" id="259542"/>
    <lineage>
        <taxon>Eukaryota</taxon>
        <taxon>Metazoa</taxon>
        <taxon>Spiralia</taxon>
        <taxon>Lophotrochozoa</taxon>
        <taxon>Mollusca</taxon>
        <taxon>Gastropoda</taxon>
        <taxon>Heterobranchia</taxon>
        <taxon>Euthyneura</taxon>
        <taxon>Panpulmonata</taxon>
        <taxon>Sacoglossa</taxon>
        <taxon>Placobranchoidea</taxon>
        <taxon>Plakobranchidae</taxon>
        <taxon>Plakobranchus</taxon>
    </lineage>
</organism>
<reference evidence="1 2" key="1">
    <citation type="journal article" date="2021" name="Elife">
        <title>Chloroplast acquisition without the gene transfer in kleptoplastic sea slugs, Plakobranchus ocellatus.</title>
        <authorList>
            <person name="Maeda T."/>
            <person name="Takahashi S."/>
            <person name="Yoshida T."/>
            <person name="Shimamura S."/>
            <person name="Takaki Y."/>
            <person name="Nagai Y."/>
            <person name="Toyoda A."/>
            <person name="Suzuki Y."/>
            <person name="Arimoto A."/>
            <person name="Ishii H."/>
            <person name="Satoh N."/>
            <person name="Nishiyama T."/>
            <person name="Hasebe M."/>
            <person name="Maruyama T."/>
            <person name="Minagawa J."/>
            <person name="Obokata J."/>
            <person name="Shigenobu S."/>
        </authorList>
    </citation>
    <scope>NUCLEOTIDE SEQUENCE [LARGE SCALE GENOMIC DNA]</scope>
</reference>
<comment type="caution">
    <text evidence="1">The sequence shown here is derived from an EMBL/GenBank/DDBJ whole genome shotgun (WGS) entry which is preliminary data.</text>
</comment>
<accession>A0AAV3ZK53</accession>
<sequence length="129" mass="15550">MDYDKLRNWKHTGVTNSELQKILKERTWTPYDEQTWSWGQVNFVEAFECFVCEHIHENLQREARGDPIISRWAKKEHYGCPMPFEFDESGRYTQESKSYTWSKLWQNQLSIAENLIECVTQRLPYCGDY</sequence>
<dbReference type="AlphaFoldDB" id="A0AAV3ZK53"/>
<proteinExistence type="predicted"/>
<dbReference type="EMBL" id="BLXT01002484">
    <property type="protein sequence ID" value="GFN94944.1"/>
    <property type="molecule type" value="Genomic_DNA"/>
</dbReference>
<evidence type="ECO:0000313" key="2">
    <source>
        <dbReference type="Proteomes" id="UP000735302"/>
    </source>
</evidence>